<dbReference type="PANTHER" id="PTHR24399:SF54">
    <property type="entry name" value="GASTRULA ZINC FINGER PROTEIN XLCGF26.1-LIKE-RELATED"/>
    <property type="match status" value="1"/>
</dbReference>
<keyword evidence="8" id="KW-0805">Transcription regulation</keyword>
<evidence type="ECO:0000313" key="16">
    <source>
        <dbReference type="Proteomes" id="UP000603297"/>
    </source>
</evidence>
<dbReference type="GO" id="GO:0001227">
    <property type="term" value="F:DNA-binding transcription repressor activity, RNA polymerase II-specific"/>
    <property type="evidence" value="ECO:0007669"/>
    <property type="project" value="TreeGrafter"/>
</dbReference>
<keyword evidence="5" id="KW-0677">Repeat</keyword>
<keyword evidence="16" id="KW-1185">Reference proteome</keyword>
<feature type="non-terminal residue" evidence="15">
    <location>
        <position position="52"/>
    </location>
</feature>
<keyword evidence="11" id="KW-0539">Nucleus</keyword>
<comment type="caution">
    <text evidence="15">The sequence shown here is derived from an EMBL/GenBank/DDBJ whole genome shotgun (WGS) entry which is preliminary data.</text>
</comment>
<name>A0A852NEW8_9PASS</name>
<accession>A0A852NEW8</accession>
<feature type="region of interest" description="Disordered" evidence="13">
    <location>
        <begin position="1"/>
        <end position="24"/>
    </location>
</feature>
<comment type="function">
    <text evidence="1">May be involved in transcriptional regulation.</text>
</comment>
<evidence type="ECO:0000313" key="15">
    <source>
        <dbReference type="EMBL" id="NXY12277.1"/>
    </source>
</evidence>
<comment type="subcellular location">
    <subcellularLocation>
        <location evidence="2">Nucleus</location>
    </subcellularLocation>
</comment>
<evidence type="ECO:0000256" key="10">
    <source>
        <dbReference type="ARBA" id="ARBA00023163"/>
    </source>
</evidence>
<evidence type="ECO:0000256" key="13">
    <source>
        <dbReference type="SAM" id="MobiDB-lite"/>
    </source>
</evidence>
<dbReference type="Proteomes" id="UP000603297">
    <property type="component" value="Unassembled WGS sequence"/>
</dbReference>
<dbReference type="GO" id="GO:0005654">
    <property type="term" value="C:nucleoplasm"/>
    <property type="evidence" value="ECO:0007669"/>
    <property type="project" value="TreeGrafter"/>
</dbReference>
<evidence type="ECO:0000256" key="4">
    <source>
        <dbReference type="ARBA" id="ARBA00022723"/>
    </source>
</evidence>
<dbReference type="GO" id="GO:0001817">
    <property type="term" value="P:regulation of cytokine production"/>
    <property type="evidence" value="ECO:0007669"/>
    <property type="project" value="TreeGrafter"/>
</dbReference>
<evidence type="ECO:0000256" key="12">
    <source>
        <dbReference type="PROSITE-ProRule" id="PRU00042"/>
    </source>
</evidence>
<feature type="non-terminal residue" evidence="15">
    <location>
        <position position="1"/>
    </location>
</feature>
<dbReference type="PROSITE" id="PS00028">
    <property type="entry name" value="ZINC_FINGER_C2H2_1"/>
    <property type="match status" value="1"/>
</dbReference>
<evidence type="ECO:0000256" key="9">
    <source>
        <dbReference type="ARBA" id="ARBA00023125"/>
    </source>
</evidence>
<dbReference type="OrthoDB" id="9194105at2759"/>
<evidence type="ECO:0000256" key="7">
    <source>
        <dbReference type="ARBA" id="ARBA00022833"/>
    </source>
</evidence>
<keyword evidence="4" id="KW-0479">Metal-binding</keyword>
<comment type="similarity">
    <text evidence="3">Belongs to the krueppel C2H2-type zinc-finger protein family.</text>
</comment>
<proteinExistence type="inferred from homology"/>
<evidence type="ECO:0000256" key="5">
    <source>
        <dbReference type="ARBA" id="ARBA00022737"/>
    </source>
</evidence>
<protein>
    <submittedName>
        <fullName evidence="15">ZNF16 protein</fullName>
    </submittedName>
</protein>
<dbReference type="SUPFAM" id="SSF57667">
    <property type="entry name" value="beta-beta-alpha zinc fingers"/>
    <property type="match status" value="1"/>
</dbReference>
<dbReference type="FunFam" id="3.30.160.60:FF:000015">
    <property type="entry name" value="Zinc finger protein 569"/>
    <property type="match status" value="1"/>
</dbReference>
<dbReference type="GO" id="GO:0008270">
    <property type="term" value="F:zinc ion binding"/>
    <property type="evidence" value="ECO:0007669"/>
    <property type="project" value="UniProtKB-KW"/>
</dbReference>
<dbReference type="AlphaFoldDB" id="A0A852NEW8"/>
<dbReference type="SMART" id="SM00355">
    <property type="entry name" value="ZnF_C2H2"/>
    <property type="match status" value="1"/>
</dbReference>
<dbReference type="Gene3D" id="3.30.160.60">
    <property type="entry name" value="Classic Zinc Finger"/>
    <property type="match status" value="1"/>
</dbReference>
<reference evidence="15" key="1">
    <citation type="submission" date="2020-02" db="EMBL/GenBank/DDBJ databases">
        <title>Bird 10,000 Genomes (B10K) Project - Family phase.</title>
        <authorList>
            <person name="Zhang G."/>
        </authorList>
    </citation>
    <scope>NUCLEOTIDE SEQUENCE</scope>
    <source>
        <strain evidence="15">B10K-IZ-033-77</strain>
    </source>
</reference>
<feature type="domain" description="C2H2-type" evidence="14">
    <location>
        <begin position="25"/>
        <end position="52"/>
    </location>
</feature>
<evidence type="ECO:0000256" key="11">
    <source>
        <dbReference type="ARBA" id="ARBA00023242"/>
    </source>
</evidence>
<dbReference type="EMBL" id="WEIY01001665">
    <property type="protein sequence ID" value="NXY12277.1"/>
    <property type="molecule type" value="Genomic_DNA"/>
</dbReference>
<evidence type="ECO:0000256" key="6">
    <source>
        <dbReference type="ARBA" id="ARBA00022771"/>
    </source>
</evidence>
<keyword evidence="10" id="KW-0804">Transcription</keyword>
<evidence type="ECO:0000256" key="2">
    <source>
        <dbReference type="ARBA" id="ARBA00004123"/>
    </source>
</evidence>
<keyword evidence="9" id="KW-0238">DNA-binding</keyword>
<dbReference type="GO" id="GO:0002682">
    <property type="term" value="P:regulation of immune system process"/>
    <property type="evidence" value="ECO:0007669"/>
    <property type="project" value="TreeGrafter"/>
</dbReference>
<evidence type="ECO:0000259" key="14">
    <source>
        <dbReference type="PROSITE" id="PS50157"/>
    </source>
</evidence>
<evidence type="ECO:0000256" key="1">
    <source>
        <dbReference type="ARBA" id="ARBA00003767"/>
    </source>
</evidence>
<organism evidence="15 16">
    <name type="scientific">Pteruthius melanotis</name>
    <dbReference type="NCBI Taxonomy" id="357074"/>
    <lineage>
        <taxon>Eukaryota</taxon>
        <taxon>Metazoa</taxon>
        <taxon>Chordata</taxon>
        <taxon>Craniata</taxon>
        <taxon>Vertebrata</taxon>
        <taxon>Euteleostomi</taxon>
        <taxon>Archelosauria</taxon>
        <taxon>Archosauria</taxon>
        <taxon>Dinosauria</taxon>
        <taxon>Saurischia</taxon>
        <taxon>Theropoda</taxon>
        <taxon>Coelurosauria</taxon>
        <taxon>Aves</taxon>
        <taxon>Neognathae</taxon>
        <taxon>Neoaves</taxon>
        <taxon>Telluraves</taxon>
        <taxon>Australaves</taxon>
        <taxon>Passeriformes</taxon>
        <taxon>Sylvioidea</taxon>
        <taxon>Timaliidae</taxon>
        <taxon>Pteruthius</taxon>
    </lineage>
</organism>
<keyword evidence="6 12" id="KW-0863">Zinc-finger</keyword>
<keyword evidence="7" id="KW-0862">Zinc</keyword>
<dbReference type="InterPro" id="IPR013087">
    <property type="entry name" value="Znf_C2H2_type"/>
</dbReference>
<evidence type="ECO:0000256" key="3">
    <source>
        <dbReference type="ARBA" id="ARBA00006991"/>
    </source>
</evidence>
<dbReference type="PROSITE" id="PS50157">
    <property type="entry name" value="ZINC_FINGER_C2H2_2"/>
    <property type="match status" value="1"/>
</dbReference>
<dbReference type="PANTHER" id="PTHR24399">
    <property type="entry name" value="ZINC FINGER AND BTB DOMAIN-CONTAINING"/>
    <property type="match status" value="1"/>
</dbReference>
<dbReference type="Pfam" id="PF00096">
    <property type="entry name" value="zf-C2H2"/>
    <property type="match status" value="1"/>
</dbReference>
<dbReference type="InterPro" id="IPR036236">
    <property type="entry name" value="Znf_C2H2_sf"/>
</dbReference>
<dbReference type="GO" id="GO:0000978">
    <property type="term" value="F:RNA polymerase II cis-regulatory region sequence-specific DNA binding"/>
    <property type="evidence" value="ECO:0007669"/>
    <property type="project" value="TreeGrafter"/>
</dbReference>
<evidence type="ECO:0000256" key="8">
    <source>
        <dbReference type="ARBA" id="ARBA00023015"/>
    </source>
</evidence>
<gene>
    <name evidence="15" type="primary">Znf16</name>
    <name evidence="15" type="ORF">PTEMEL_R07531</name>
</gene>
<sequence>CQEGDQRSSRSSELVEKPEGGEKPYKCLECGKGFSQSSNLIRHQVIHTGEKP</sequence>